<dbReference type="Gene3D" id="1.10.510.10">
    <property type="entry name" value="Transferase(Phosphotransferase) domain 1"/>
    <property type="match status" value="1"/>
</dbReference>
<evidence type="ECO:0000313" key="4">
    <source>
        <dbReference type="EMBL" id="NDV37307.1"/>
    </source>
</evidence>
<dbReference type="InterPro" id="IPR011009">
    <property type="entry name" value="Kinase-like_dom_sf"/>
</dbReference>
<dbReference type="AlphaFoldDB" id="A0A6B2LKI1"/>
<dbReference type="GO" id="GO:0004672">
    <property type="term" value="F:protein kinase activity"/>
    <property type="evidence" value="ECO:0007669"/>
    <property type="project" value="InterPro"/>
</dbReference>
<name>A0A6B2LKI1_9EUKA</name>
<keyword evidence="2" id="KW-0067">ATP-binding</keyword>
<dbReference type="GO" id="GO:0005524">
    <property type="term" value="F:ATP binding"/>
    <property type="evidence" value="ECO:0007669"/>
    <property type="project" value="UniProtKB-KW"/>
</dbReference>
<dbReference type="PANTHER" id="PTHR24055">
    <property type="entry name" value="MITOGEN-ACTIVATED PROTEIN KINASE"/>
    <property type="match status" value="1"/>
</dbReference>
<feature type="domain" description="Protein kinase" evidence="3">
    <location>
        <begin position="1"/>
        <end position="137"/>
    </location>
</feature>
<dbReference type="EMBL" id="GIBP01008338">
    <property type="protein sequence ID" value="NDV37307.1"/>
    <property type="molecule type" value="Transcribed_RNA"/>
</dbReference>
<accession>A0A6B2LKI1</accession>
<sequence length="191" mass="22548">MALRQTSLTRVTTPYYIAPEGILVKDLYSTSVDIWALGCIVAEMLKRHPLFEGRDRKHQLQLIVDFCGKPEDEELKEYPESTKKQFLNSYQACCSSSIEELFPRGIDDMALDFLKKLLVFKPSKRYTAVQCYEHPYLSPLNTGVYKEYVNSDIVLDDMEYAYETPEEEWRFRLWKEINHYQRLRPLDQPSE</sequence>
<evidence type="ECO:0000256" key="1">
    <source>
        <dbReference type="ARBA" id="ARBA00022741"/>
    </source>
</evidence>
<evidence type="ECO:0000256" key="2">
    <source>
        <dbReference type="ARBA" id="ARBA00022840"/>
    </source>
</evidence>
<keyword evidence="1" id="KW-0547">Nucleotide-binding</keyword>
<organism evidence="4">
    <name type="scientific">Arcella intermedia</name>
    <dbReference type="NCBI Taxonomy" id="1963864"/>
    <lineage>
        <taxon>Eukaryota</taxon>
        <taxon>Amoebozoa</taxon>
        <taxon>Tubulinea</taxon>
        <taxon>Elardia</taxon>
        <taxon>Arcellinida</taxon>
        <taxon>Sphaerothecina</taxon>
        <taxon>Arcellidae</taxon>
        <taxon>Arcella</taxon>
    </lineage>
</organism>
<dbReference type="PROSITE" id="PS50011">
    <property type="entry name" value="PROTEIN_KINASE_DOM"/>
    <property type="match status" value="1"/>
</dbReference>
<dbReference type="Pfam" id="PF00069">
    <property type="entry name" value="Pkinase"/>
    <property type="match status" value="1"/>
</dbReference>
<dbReference type="SMART" id="SM00220">
    <property type="entry name" value="S_TKc"/>
    <property type="match status" value="1"/>
</dbReference>
<dbReference type="SUPFAM" id="SSF56112">
    <property type="entry name" value="Protein kinase-like (PK-like)"/>
    <property type="match status" value="1"/>
</dbReference>
<evidence type="ECO:0000259" key="3">
    <source>
        <dbReference type="PROSITE" id="PS50011"/>
    </source>
</evidence>
<reference evidence="4" key="1">
    <citation type="journal article" date="2020" name="J. Eukaryot. Microbiol.">
        <title>De novo Sequencing, Assembly and Annotation of the Transcriptome for the Free-Living Testate Amoeba Arcella intermedia.</title>
        <authorList>
            <person name="Ribeiro G.M."/>
            <person name="Porfirio-Sousa A.L."/>
            <person name="Maurer-Alcala X.X."/>
            <person name="Katz L.A."/>
            <person name="Lahr D.J.G."/>
        </authorList>
    </citation>
    <scope>NUCLEOTIDE SEQUENCE</scope>
</reference>
<dbReference type="InterPro" id="IPR050117">
    <property type="entry name" value="MAPK"/>
</dbReference>
<protein>
    <recommendedName>
        <fullName evidence="3">Protein kinase domain-containing protein</fullName>
    </recommendedName>
</protein>
<proteinExistence type="predicted"/>
<dbReference type="InterPro" id="IPR000719">
    <property type="entry name" value="Prot_kinase_dom"/>
</dbReference>